<gene>
    <name evidence="6" type="ORF">OVY01_12500</name>
</gene>
<evidence type="ECO:0000313" key="7">
    <source>
        <dbReference type="Proteomes" id="UP001082899"/>
    </source>
</evidence>
<dbReference type="Pfam" id="PF00126">
    <property type="entry name" value="HTH_1"/>
    <property type="match status" value="1"/>
</dbReference>
<feature type="domain" description="HTH lysR-type" evidence="5">
    <location>
        <begin position="1"/>
        <end position="59"/>
    </location>
</feature>
<comment type="similarity">
    <text evidence="1">Belongs to the LysR transcriptional regulatory family.</text>
</comment>
<dbReference type="CDD" id="cd08422">
    <property type="entry name" value="PBP2_CrgA_like"/>
    <property type="match status" value="1"/>
</dbReference>
<evidence type="ECO:0000256" key="3">
    <source>
        <dbReference type="ARBA" id="ARBA00023125"/>
    </source>
</evidence>
<keyword evidence="7" id="KW-1185">Reference proteome</keyword>
<dbReference type="SUPFAM" id="SSF53850">
    <property type="entry name" value="Periplasmic binding protein-like II"/>
    <property type="match status" value="1"/>
</dbReference>
<name>A0ABT3ZNB4_9BURK</name>
<keyword evidence="2" id="KW-0805">Transcription regulation</keyword>
<dbReference type="InterPro" id="IPR058163">
    <property type="entry name" value="LysR-type_TF_proteobact-type"/>
</dbReference>
<evidence type="ECO:0000256" key="4">
    <source>
        <dbReference type="ARBA" id="ARBA00023163"/>
    </source>
</evidence>
<dbReference type="InterPro" id="IPR036390">
    <property type="entry name" value="WH_DNA-bd_sf"/>
</dbReference>
<keyword evidence="4" id="KW-0804">Transcription</keyword>
<reference evidence="6" key="1">
    <citation type="submission" date="2022-11" db="EMBL/GenBank/DDBJ databases">
        <title>Robbsia betulipollinis sp. nov., isolated from pollen of birch (Betula pendula).</title>
        <authorList>
            <person name="Shi H."/>
            <person name="Ambika Manirajan B."/>
            <person name="Ratering S."/>
            <person name="Geissler-Plaum R."/>
            <person name="Schnell S."/>
        </authorList>
    </citation>
    <scope>NUCLEOTIDE SEQUENCE</scope>
    <source>
        <strain evidence="6">Bb-Pol-6</strain>
    </source>
</reference>
<dbReference type="EMBL" id="JAPMXC010000002">
    <property type="protein sequence ID" value="MCY0388041.1"/>
    <property type="molecule type" value="Genomic_DNA"/>
</dbReference>
<dbReference type="PROSITE" id="PS50931">
    <property type="entry name" value="HTH_LYSR"/>
    <property type="match status" value="1"/>
</dbReference>
<dbReference type="InterPro" id="IPR000847">
    <property type="entry name" value="LysR_HTH_N"/>
</dbReference>
<comment type="caution">
    <text evidence="6">The sequence shown here is derived from an EMBL/GenBank/DDBJ whole genome shotgun (WGS) entry which is preliminary data.</text>
</comment>
<dbReference type="Gene3D" id="3.40.190.290">
    <property type="match status" value="1"/>
</dbReference>
<dbReference type="PANTHER" id="PTHR30537:SF5">
    <property type="entry name" value="HTH-TYPE TRANSCRIPTIONAL ACTIVATOR TTDR-RELATED"/>
    <property type="match status" value="1"/>
</dbReference>
<organism evidence="6 7">
    <name type="scientific">Robbsia betulipollinis</name>
    <dbReference type="NCBI Taxonomy" id="2981849"/>
    <lineage>
        <taxon>Bacteria</taxon>
        <taxon>Pseudomonadati</taxon>
        <taxon>Pseudomonadota</taxon>
        <taxon>Betaproteobacteria</taxon>
        <taxon>Burkholderiales</taxon>
        <taxon>Burkholderiaceae</taxon>
        <taxon>Robbsia</taxon>
    </lineage>
</organism>
<accession>A0ABT3ZNB4</accession>
<protein>
    <submittedName>
        <fullName evidence="6">LysR family transcriptional regulator</fullName>
    </submittedName>
</protein>
<dbReference type="Proteomes" id="UP001082899">
    <property type="component" value="Unassembled WGS sequence"/>
</dbReference>
<dbReference type="SUPFAM" id="SSF46785">
    <property type="entry name" value="Winged helix' DNA-binding domain"/>
    <property type="match status" value="1"/>
</dbReference>
<dbReference type="InterPro" id="IPR005119">
    <property type="entry name" value="LysR_subst-bd"/>
</dbReference>
<sequence length="317" mass="34525">MDTLNNMRIFTRVVDAGGFTAAARQLNATTAQVSRAVSDLETHLRTRLLNRTTRRLAVTEAGQRYLQRCAHILAIVDEAEAEAADANVVASGTLRIHAMTSFGQRYLIPAIARYREAHPAVAVELTLSQRIPDLIDEGYDTAVALSGGLPDSGMISQRLGSVYSVLCASPGYLRAHGTPSTPEALAGHPCLQLQGPFFPLDRWTFEPLPDGGAGPACSIDVSMSSFRVNVAEALDQAIREGMGIGMLPSYAALDGLRDGSLVRLFAHYRLQRFEIHALYSSRQYIDAKIRTWVDFLSARLPLAMGEDDAVLAEIARR</sequence>
<keyword evidence="3" id="KW-0238">DNA-binding</keyword>
<proteinExistence type="inferred from homology"/>
<dbReference type="RefSeq" id="WP_267848073.1">
    <property type="nucleotide sequence ID" value="NZ_JAPMXC010000002.1"/>
</dbReference>
<dbReference type="InterPro" id="IPR036388">
    <property type="entry name" value="WH-like_DNA-bd_sf"/>
</dbReference>
<dbReference type="Gene3D" id="1.10.10.10">
    <property type="entry name" value="Winged helix-like DNA-binding domain superfamily/Winged helix DNA-binding domain"/>
    <property type="match status" value="1"/>
</dbReference>
<evidence type="ECO:0000256" key="2">
    <source>
        <dbReference type="ARBA" id="ARBA00023015"/>
    </source>
</evidence>
<evidence type="ECO:0000313" key="6">
    <source>
        <dbReference type="EMBL" id="MCY0388041.1"/>
    </source>
</evidence>
<dbReference type="Pfam" id="PF03466">
    <property type="entry name" value="LysR_substrate"/>
    <property type="match status" value="1"/>
</dbReference>
<evidence type="ECO:0000256" key="1">
    <source>
        <dbReference type="ARBA" id="ARBA00009437"/>
    </source>
</evidence>
<dbReference type="PANTHER" id="PTHR30537">
    <property type="entry name" value="HTH-TYPE TRANSCRIPTIONAL REGULATOR"/>
    <property type="match status" value="1"/>
</dbReference>
<evidence type="ECO:0000259" key="5">
    <source>
        <dbReference type="PROSITE" id="PS50931"/>
    </source>
</evidence>